<name>A0ABN8N631_9CNID</name>
<evidence type="ECO:0000313" key="4">
    <source>
        <dbReference type="Proteomes" id="UP001159405"/>
    </source>
</evidence>
<feature type="compositionally biased region" description="Basic and acidic residues" evidence="2">
    <location>
        <begin position="145"/>
        <end position="157"/>
    </location>
</feature>
<reference evidence="3 4" key="1">
    <citation type="submission" date="2022-05" db="EMBL/GenBank/DDBJ databases">
        <authorList>
            <consortium name="Genoscope - CEA"/>
            <person name="William W."/>
        </authorList>
    </citation>
    <scope>NUCLEOTIDE SEQUENCE [LARGE SCALE GENOMIC DNA]</scope>
</reference>
<organism evidence="3 4">
    <name type="scientific">Porites lobata</name>
    <dbReference type="NCBI Taxonomy" id="104759"/>
    <lineage>
        <taxon>Eukaryota</taxon>
        <taxon>Metazoa</taxon>
        <taxon>Cnidaria</taxon>
        <taxon>Anthozoa</taxon>
        <taxon>Hexacorallia</taxon>
        <taxon>Scleractinia</taxon>
        <taxon>Fungiina</taxon>
        <taxon>Poritidae</taxon>
        <taxon>Porites</taxon>
    </lineage>
</organism>
<sequence>MSASISKSPLIQKRAINCPVLGEWTCFKRREGLLVLLADVARINDNSPLKDYSCISLNPFMTLWGQVGYMLSASEEDLIETATSMAKEYMRLLPYDDALEFITQHLARPGKLLLKIFDPKIQGRCKPTTQTIILEPLEDEDGEENGEKSPGEAIDRKTRLRVAAKRGESPLNGSSGFDESAKKRKMSNSDGSCTASSSDEMFIESFLAFTKTFLGKKQCQKDELLEKLEEEKQARKNAEEKINELKVQFKQQLDEEKKARKIKDEEIQVLKDELQMTKNKRQALEDKLQGIKQFLQIGPDKRVNVSS</sequence>
<evidence type="ECO:0000313" key="3">
    <source>
        <dbReference type="EMBL" id="CAH3042595.1"/>
    </source>
</evidence>
<accession>A0ABN8N631</accession>
<feature type="coiled-coil region" evidence="1">
    <location>
        <begin position="214"/>
        <end position="287"/>
    </location>
</feature>
<dbReference type="EMBL" id="CALNXK010000010">
    <property type="protein sequence ID" value="CAH3042595.1"/>
    <property type="molecule type" value="Genomic_DNA"/>
</dbReference>
<dbReference type="Proteomes" id="UP001159405">
    <property type="component" value="Unassembled WGS sequence"/>
</dbReference>
<gene>
    <name evidence="3" type="ORF">PLOB_00001013</name>
</gene>
<feature type="region of interest" description="Disordered" evidence="2">
    <location>
        <begin position="136"/>
        <end position="196"/>
    </location>
</feature>
<comment type="caution">
    <text evidence="3">The sequence shown here is derived from an EMBL/GenBank/DDBJ whole genome shotgun (WGS) entry which is preliminary data.</text>
</comment>
<proteinExistence type="predicted"/>
<evidence type="ECO:0000256" key="2">
    <source>
        <dbReference type="SAM" id="MobiDB-lite"/>
    </source>
</evidence>
<keyword evidence="4" id="KW-1185">Reference proteome</keyword>
<protein>
    <submittedName>
        <fullName evidence="3">Uncharacterized protein</fullName>
    </submittedName>
</protein>
<keyword evidence="1" id="KW-0175">Coiled coil</keyword>
<evidence type="ECO:0000256" key="1">
    <source>
        <dbReference type="SAM" id="Coils"/>
    </source>
</evidence>